<comment type="similarity">
    <text evidence="2">Belongs to the enolase family.</text>
</comment>
<evidence type="ECO:0000256" key="6">
    <source>
        <dbReference type="ARBA" id="ARBA00031125"/>
    </source>
</evidence>
<feature type="compositionally biased region" description="Low complexity" evidence="8">
    <location>
        <begin position="69"/>
        <end position="79"/>
    </location>
</feature>
<keyword evidence="5" id="KW-0456">Lyase</keyword>
<evidence type="ECO:0000256" key="3">
    <source>
        <dbReference type="ARBA" id="ARBA00012058"/>
    </source>
</evidence>
<dbReference type="PANTHER" id="PTHR11902">
    <property type="entry name" value="ENOLASE"/>
    <property type="match status" value="1"/>
</dbReference>
<dbReference type="GO" id="GO:0006096">
    <property type="term" value="P:glycolytic process"/>
    <property type="evidence" value="ECO:0007669"/>
    <property type="project" value="UniProtKB-KW"/>
</dbReference>
<protein>
    <recommendedName>
        <fullName evidence="3">phosphopyruvate hydratase</fullName>
        <ecNumber evidence="3">4.2.1.11</ecNumber>
    </recommendedName>
    <alternativeName>
        <fullName evidence="6">2-phospho-D-glycerate hydro-lyase</fullName>
    </alternativeName>
    <alternativeName>
        <fullName evidence="7">2-phosphoglycerate dehydratase</fullName>
    </alternativeName>
</protein>
<dbReference type="EC" id="4.2.1.11" evidence="3"/>
<dbReference type="AlphaFoldDB" id="A0ABD2QF84"/>
<dbReference type="Gene3D" id="3.20.20.120">
    <property type="entry name" value="Enolase-like C-terminal domain"/>
    <property type="match status" value="1"/>
</dbReference>
<comment type="pathway">
    <text evidence="1">Carbohydrate degradation; glycolysis; pyruvate from D-glyceraldehyde 3-phosphate: step 4/5.</text>
</comment>
<proteinExistence type="inferred from homology"/>
<keyword evidence="11" id="KW-1185">Reference proteome</keyword>
<dbReference type="EMBL" id="JBJKFK010000276">
    <property type="protein sequence ID" value="KAL3318196.1"/>
    <property type="molecule type" value="Genomic_DNA"/>
</dbReference>
<gene>
    <name evidence="10" type="primary">ENO4</name>
    <name evidence="10" type="ORF">Ciccas_003145</name>
</gene>
<evidence type="ECO:0000259" key="9">
    <source>
        <dbReference type="SMART" id="SM01192"/>
    </source>
</evidence>
<evidence type="ECO:0000256" key="4">
    <source>
        <dbReference type="ARBA" id="ARBA00023152"/>
    </source>
</evidence>
<comment type="caution">
    <text evidence="10">The sequence shown here is derived from an EMBL/GenBank/DDBJ whole genome shotgun (WGS) entry which is preliminary data.</text>
</comment>
<evidence type="ECO:0000313" key="11">
    <source>
        <dbReference type="Proteomes" id="UP001626550"/>
    </source>
</evidence>
<dbReference type="SMART" id="SM01192">
    <property type="entry name" value="Enolase_C"/>
    <property type="match status" value="1"/>
</dbReference>
<evidence type="ECO:0000256" key="5">
    <source>
        <dbReference type="ARBA" id="ARBA00023239"/>
    </source>
</evidence>
<keyword evidence="4" id="KW-0324">Glycolysis</keyword>
<organism evidence="10 11">
    <name type="scientific">Cichlidogyrus casuarinus</name>
    <dbReference type="NCBI Taxonomy" id="1844966"/>
    <lineage>
        <taxon>Eukaryota</taxon>
        <taxon>Metazoa</taxon>
        <taxon>Spiralia</taxon>
        <taxon>Lophotrochozoa</taxon>
        <taxon>Platyhelminthes</taxon>
        <taxon>Monogenea</taxon>
        <taxon>Monopisthocotylea</taxon>
        <taxon>Dactylogyridea</taxon>
        <taxon>Ancyrocephalidae</taxon>
        <taxon>Cichlidogyrus</taxon>
    </lineage>
</organism>
<evidence type="ECO:0000256" key="8">
    <source>
        <dbReference type="SAM" id="MobiDB-lite"/>
    </source>
</evidence>
<evidence type="ECO:0000256" key="1">
    <source>
        <dbReference type="ARBA" id="ARBA00005031"/>
    </source>
</evidence>
<feature type="region of interest" description="Disordered" evidence="8">
    <location>
        <begin position="59"/>
        <end position="79"/>
    </location>
</feature>
<evidence type="ECO:0000256" key="2">
    <source>
        <dbReference type="ARBA" id="ARBA00009604"/>
    </source>
</evidence>
<sequence length="524" mass="58620">MNADAAMNYFNDGKITSTIELLLNKLLHKKKIRSVPIHNQNLIDEILRKFLNEIESWHTEQEPAEEETQPTTGKSATKASPATAKLIPIAKTEIIQVVHPAAIIISLVSLKIFLDGCILRRPAPKDPEPLISPNNHLAVYNRSLQFVSDNVKNKRTQIIITLCETNITISTLSGKCRCLREIFLFPRKAAHNLPAGEIMVHIQEYIEAFKRLLITKPFGNLQLVTERGAFGIMLEKPEQGLELCKQAFDQCDSKTKELLAIGLSLGNYEIFDENKMKYEPILGMQKAPEELANFYGDLLDKYPFVSMLIDPFRKEDVESWSKLFTKINPTREILIVNSSLMQPTGPGLIAPIGTGGSSSTKTAYVETVNVNNESEESVSAVNEFNDETGKLEEKKPTKITDLECPILGGCLPTRGCGPTGPRIAELLQVNEKQKEGEEEVTNAYMFAFEISVEALLITDLIRVTEKCLLRDKKSILSLNGNILSQNEWLLELGVGIGCDYVKIGGFQGREQANMINKWIELFRV</sequence>
<dbReference type="InterPro" id="IPR036849">
    <property type="entry name" value="Enolase-like_C_sf"/>
</dbReference>
<dbReference type="InterPro" id="IPR000941">
    <property type="entry name" value="Enolase"/>
</dbReference>
<name>A0ABD2QF84_9PLAT</name>
<reference evidence="10 11" key="1">
    <citation type="submission" date="2024-11" db="EMBL/GenBank/DDBJ databases">
        <title>Adaptive evolution of stress response genes in parasites aligns with host niche diversity.</title>
        <authorList>
            <person name="Hahn C."/>
            <person name="Resl P."/>
        </authorList>
    </citation>
    <scope>NUCLEOTIDE SEQUENCE [LARGE SCALE GENOMIC DNA]</scope>
    <source>
        <strain evidence="10">EGGRZ-B1_66</strain>
        <tissue evidence="10">Body</tissue>
    </source>
</reference>
<feature type="domain" description="Enolase C-terminal TIM barrel" evidence="9">
    <location>
        <begin position="190"/>
        <end position="362"/>
    </location>
</feature>
<evidence type="ECO:0000256" key="7">
    <source>
        <dbReference type="ARBA" id="ARBA00032132"/>
    </source>
</evidence>
<dbReference type="SUPFAM" id="SSF51604">
    <property type="entry name" value="Enolase C-terminal domain-like"/>
    <property type="match status" value="1"/>
</dbReference>
<dbReference type="InterPro" id="IPR020810">
    <property type="entry name" value="Enolase_C"/>
</dbReference>
<dbReference type="GO" id="GO:0004634">
    <property type="term" value="F:phosphopyruvate hydratase activity"/>
    <property type="evidence" value="ECO:0007669"/>
    <property type="project" value="UniProtKB-EC"/>
</dbReference>
<dbReference type="Proteomes" id="UP001626550">
    <property type="component" value="Unassembled WGS sequence"/>
</dbReference>
<evidence type="ECO:0000313" key="10">
    <source>
        <dbReference type="EMBL" id="KAL3318196.1"/>
    </source>
</evidence>
<dbReference type="Pfam" id="PF00113">
    <property type="entry name" value="Enolase_C"/>
    <property type="match status" value="1"/>
</dbReference>
<dbReference type="PANTHER" id="PTHR11902:SF1">
    <property type="entry name" value="ENOLASE"/>
    <property type="match status" value="1"/>
</dbReference>
<accession>A0ABD2QF84</accession>